<dbReference type="EMBL" id="NBNE01000257">
    <property type="protein sequence ID" value="OWZ21110.1"/>
    <property type="molecule type" value="Genomic_DNA"/>
</dbReference>
<dbReference type="AlphaFoldDB" id="A0A225WW54"/>
<sequence>MQYVSDIFSVRTLQRWYDLFLSNGVVKDNDEGARSSRWPCDAVVCM</sequence>
<comment type="caution">
    <text evidence="1">The sequence shown here is derived from an EMBL/GenBank/DDBJ whole genome shotgun (WGS) entry which is preliminary data.</text>
</comment>
<gene>
    <name evidence="1" type="ORF">PHMEG_0004381</name>
</gene>
<reference evidence="2" key="1">
    <citation type="submission" date="2017-03" db="EMBL/GenBank/DDBJ databases">
        <title>Phytopthora megakarya and P. palmivora, two closely related causual agents of cacao black pod achieved similar genome size and gene model numbers by different mechanisms.</title>
        <authorList>
            <person name="Ali S."/>
            <person name="Shao J."/>
            <person name="Larry D.J."/>
            <person name="Kronmiller B."/>
            <person name="Shen D."/>
            <person name="Strem M.D."/>
            <person name="Melnick R.L."/>
            <person name="Guiltinan M.J."/>
            <person name="Tyler B.M."/>
            <person name="Meinhardt L.W."/>
            <person name="Bailey B.A."/>
        </authorList>
    </citation>
    <scope>NUCLEOTIDE SEQUENCE [LARGE SCALE GENOMIC DNA]</scope>
    <source>
        <strain evidence="2">zdho120</strain>
    </source>
</reference>
<protein>
    <submittedName>
        <fullName evidence="1">Uncharacterized protein</fullName>
    </submittedName>
</protein>
<accession>A0A225WW54</accession>
<evidence type="ECO:0000313" key="2">
    <source>
        <dbReference type="Proteomes" id="UP000198211"/>
    </source>
</evidence>
<dbReference type="Proteomes" id="UP000198211">
    <property type="component" value="Unassembled WGS sequence"/>
</dbReference>
<proteinExistence type="predicted"/>
<organism evidence="1 2">
    <name type="scientific">Phytophthora megakarya</name>
    <dbReference type="NCBI Taxonomy" id="4795"/>
    <lineage>
        <taxon>Eukaryota</taxon>
        <taxon>Sar</taxon>
        <taxon>Stramenopiles</taxon>
        <taxon>Oomycota</taxon>
        <taxon>Peronosporomycetes</taxon>
        <taxon>Peronosporales</taxon>
        <taxon>Peronosporaceae</taxon>
        <taxon>Phytophthora</taxon>
    </lineage>
</organism>
<keyword evidence="2" id="KW-1185">Reference proteome</keyword>
<evidence type="ECO:0000313" key="1">
    <source>
        <dbReference type="EMBL" id="OWZ21110.1"/>
    </source>
</evidence>
<name>A0A225WW54_9STRA</name>